<evidence type="ECO:0000313" key="2">
    <source>
        <dbReference type="Proteomes" id="UP000789759"/>
    </source>
</evidence>
<keyword evidence="2" id="KW-1185">Reference proteome</keyword>
<dbReference type="AlphaFoldDB" id="A0A9N9AX85"/>
<name>A0A9N9AX85_9GLOM</name>
<sequence>RMELFDISQAMSFLQRIKLLPHITPTVISITPYSANSGMILNDTLQDNDSTNNHSNVANFKNQDQATASLMQESTLLIKKDAEIRDVVRNDRAYFLLWVFEEILGKENCILDITRKEMLTDETRKNISTLLEGFLACYKRAPSHDDACTMYLWSVREKLWTLTGTFP</sequence>
<protein>
    <submittedName>
        <fullName evidence="1">13788_t:CDS:1</fullName>
    </submittedName>
</protein>
<gene>
    <name evidence="1" type="ORF">CPELLU_LOCUS4503</name>
</gene>
<proteinExistence type="predicted"/>
<feature type="non-terminal residue" evidence="1">
    <location>
        <position position="167"/>
    </location>
</feature>
<dbReference type="OrthoDB" id="2425698at2759"/>
<dbReference type="Proteomes" id="UP000789759">
    <property type="component" value="Unassembled WGS sequence"/>
</dbReference>
<organism evidence="1 2">
    <name type="scientific">Cetraspora pellucida</name>
    <dbReference type="NCBI Taxonomy" id="1433469"/>
    <lineage>
        <taxon>Eukaryota</taxon>
        <taxon>Fungi</taxon>
        <taxon>Fungi incertae sedis</taxon>
        <taxon>Mucoromycota</taxon>
        <taxon>Glomeromycotina</taxon>
        <taxon>Glomeromycetes</taxon>
        <taxon>Diversisporales</taxon>
        <taxon>Gigasporaceae</taxon>
        <taxon>Cetraspora</taxon>
    </lineage>
</organism>
<evidence type="ECO:0000313" key="1">
    <source>
        <dbReference type="EMBL" id="CAG8545572.1"/>
    </source>
</evidence>
<dbReference type="EMBL" id="CAJVQA010002383">
    <property type="protein sequence ID" value="CAG8545572.1"/>
    <property type="molecule type" value="Genomic_DNA"/>
</dbReference>
<accession>A0A9N9AX85</accession>
<reference evidence="1" key="1">
    <citation type="submission" date="2021-06" db="EMBL/GenBank/DDBJ databases">
        <authorList>
            <person name="Kallberg Y."/>
            <person name="Tangrot J."/>
            <person name="Rosling A."/>
        </authorList>
    </citation>
    <scope>NUCLEOTIDE SEQUENCE</scope>
    <source>
        <strain evidence="1">FL966</strain>
    </source>
</reference>
<comment type="caution">
    <text evidence="1">The sequence shown here is derived from an EMBL/GenBank/DDBJ whole genome shotgun (WGS) entry which is preliminary data.</text>
</comment>